<dbReference type="EMBL" id="BMAW01017181">
    <property type="protein sequence ID" value="GFT52499.1"/>
    <property type="molecule type" value="Genomic_DNA"/>
</dbReference>
<sequence>MKNDEYRRFVDYKIFVVSTAANILMHLASKLLIESKSVLKEVSFCGSSVLTNFVTTNIDRLFTVTRLVFKQQFGNISDELLALWTLMPTLSNCHNAVIVLKLQYLIRVQN</sequence>
<reference evidence="1" key="1">
    <citation type="submission" date="2020-08" db="EMBL/GenBank/DDBJ databases">
        <title>Multicomponent nature underlies the extraordinary mechanical properties of spider dragline silk.</title>
        <authorList>
            <person name="Kono N."/>
            <person name="Nakamura H."/>
            <person name="Mori M."/>
            <person name="Yoshida Y."/>
            <person name="Ohtoshi R."/>
            <person name="Malay A.D."/>
            <person name="Moran D.A.P."/>
            <person name="Tomita M."/>
            <person name="Numata K."/>
            <person name="Arakawa K."/>
        </authorList>
    </citation>
    <scope>NUCLEOTIDE SEQUENCE</scope>
</reference>
<name>A0A8X6P623_NEPPI</name>
<dbReference type="AlphaFoldDB" id="A0A8X6P623"/>
<protein>
    <submittedName>
        <fullName evidence="1">Uncharacterized protein</fullName>
    </submittedName>
</protein>
<proteinExistence type="predicted"/>
<accession>A0A8X6P623</accession>
<evidence type="ECO:0000313" key="1">
    <source>
        <dbReference type="EMBL" id="GFT52499.1"/>
    </source>
</evidence>
<evidence type="ECO:0000313" key="2">
    <source>
        <dbReference type="Proteomes" id="UP000887013"/>
    </source>
</evidence>
<dbReference type="Proteomes" id="UP000887013">
    <property type="component" value="Unassembled WGS sequence"/>
</dbReference>
<keyword evidence="2" id="KW-1185">Reference proteome</keyword>
<gene>
    <name evidence="1" type="ORF">NPIL_144451</name>
</gene>
<organism evidence="1 2">
    <name type="scientific">Nephila pilipes</name>
    <name type="common">Giant wood spider</name>
    <name type="synonym">Nephila maculata</name>
    <dbReference type="NCBI Taxonomy" id="299642"/>
    <lineage>
        <taxon>Eukaryota</taxon>
        <taxon>Metazoa</taxon>
        <taxon>Ecdysozoa</taxon>
        <taxon>Arthropoda</taxon>
        <taxon>Chelicerata</taxon>
        <taxon>Arachnida</taxon>
        <taxon>Araneae</taxon>
        <taxon>Araneomorphae</taxon>
        <taxon>Entelegynae</taxon>
        <taxon>Araneoidea</taxon>
        <taxon>Nephilidae</taxon>
        <taxon>Nephila</taxon>
    </lineage>
</organism>
<comment type="caution">
    <text evidence="1">The sequence shown here is derived from an EMBL/GenBank/DDBJ whole genome shotgun (WGS) entry which is preliminary data.</text>
</comment>